<dbReference type="PANTHER" id="PTHR33154:SF33">
    <property type="entry name" value="TRANSCRIPTIONAL REPRESSOR SDPR"/>
    <property type="match status" value="1"/>
</dbReference>
<evidence type="ECO:0000256" key="1">
    <source>
        <dbReference type="ARBA" id="ARBA00023015"/>
    </source>
</evidence>
<dbReference type="CDD" id="cd00090">
    <property type="entry name" value="HTH_ARSR"/>
    <property type="match status" value="1"/>
</dbReference>
<evidence type="ECO:0000256" key="2">
    <source>
        <dbReference type="ARBA" id="ARBA00023125"/>
    </source>
</evidence>
<reference evidence="7" key="2">
    <citation type="journal article" date="2017" name="Plant Physiol. Biochem.">
        <title>Differential oxidative and antioxidative response of duckweed Lemna minor toward plant growth promoting/inhibiting bacteria.</title>
        <authorList>
            <person name="Ishizawa H."/>
            <person name="Kuroda M."/>
            <person name="Morikawa M."/>
            <person name="Ike M."/>
        </authorList>
    </citation>
    <scope>NUCLEOTIDE SEQUENCE [LARGE SCALE GENOMIC DNA]</scope>
    <source>
        <strain evidence="7">M6</strain>
    </source>
</reference>
<feature type="domain" description="HTH arsR-type" evidence="5">
    <location>
        <begin position="1"/>
        <end position="87"/>
    </location>
</feature>
<proteinExistence type="predicted"/>
<dbReference type="AlphaFoldDB" id="A0A3G9FYN8"/>
<dbReference type="PROSITE" id="PS50987">
    <property type="entry name" value="HTH_ARSR_2"/>
    <property type="match status" value="1"/>
</dbReference>
<dbReference type="PANTHER" id="PTHR33154">
    <property type="entry name" value="TRANSCRIPTIONAL REGULATOR, ARSR FAMILY"/>
    <property type="match status" value="1"/>
</dbReference>
<protein>
    <submittedName>
        <fullName evidence="6">Transcriptional regulator, ArsR family</fullName>
    </submittedName>
</protein>
<dbReference type="GO" id="GO:0003700">
    <property type="term" value="F:DNA-binding transcription factor activity"/>
    <property type="evidence" value="ECO:0007669"/>
    <property type="project" value="InterPro"/>
</dbReference>
<evidence type="ECO:0000259" key="5">
    <source>
        <dbReference type="PROSITE" id="PS50987"/>
    </source>
</evidence>
<dbReference type="GO" id="GO:0003677">
    <property type="term" value="F:DNA binding"/>
    <property type="evidence" value="ECO:0007669"/>
    <property type="project" value="UniProtKB-KW"/>
</dbReference>
<dbReference type="InterPro" id="IPR051081">
    <property type="entry name" value="HTH_MetalResp_TranReg"/>
</dbReference>
<accession>A0A3G9FYN8</accession>
<keyword evidence="2" id="KW-0238">DNA-binding</keyword>
<keyword evidence="3" id="KW-0804">Transcription</keyword>
<dbReference type="NCBIfam" id="NF033788">
    <property type="entry name" value="HTH_metalloreg"/>
    <property type="match status" value="1"/>
</dbReference>
<dbReference type="InterPro" id="IPR001845">
    <property type="entry name" value="HTH_ArsR_DNA-bd_dom"/>
</dbReference>
<dbReference type="OrthoDB" id="7391478at2"/>
<evidence type="ECO:0000313" key="6">
    <source>
        <dbReference type="EMBL" id="BBF79497.1"/>
    </source>
</evidence>
<dbReference type="Proteomes" id="UP000278756">
    <property type="component" value="Chromosome 1"/>
</dbReference>
<keyword evidence="1" id="KW-0805">Transcription regulation</keyword>
<dbReference type="Gene3D" id="1.10.10.10">
    <property type="entry name" value="Winged helix-like DNA-binding domain superfamily/Winged helix DNA-binding domain"/>
    <property type="match status" value="1"/>
</dbReference>
<gene>
    <name evidence="6" type="ORF">EM6_0063</name>
</gene>
<evidence type="ECO:0000256" key="3">
    <source>
        <dbReference type="ARBA" id="ARBA00023163"/>
    </source>
</evidence>
<feature type="region of interest" description="Disordered" evidence="4">
    <location>
        <begin position="97"/>
        <end position="118"/>
    </location>
</feature>
<dbReference type="InterPro" id="IPR011991">
    <property type="entry name" value="ArsR-like_HTH"/>
</dbReference>
<organism evidence="6 7">
    <name type="scientific">Asticcacaulis excentricus</name>
    <dbReference type="NCBI Taxonomy" id="78587"/>
    <lineage>
        <taxon>Bacteria</taxon>
        <taxon>Pseudomonadati</taxon>
        <taxon>Pseudomonadota</taxon>
        <taxon>Alphaproteobacteria</taxon>
        <taxon>Caulobacterales</taxon>
        <taxon>Caulobacteraceae</taxon>
        <taxon>Asticcacaulis</taxon>
    </lineage>
</organism>
<dbReference type="Pfam" id="PF01022">
    <property type="entry name" value="HTH_5"/>
    <property type="match status" value="1"/>
</dbReference>
<dbReference type="PRINTS" id="PR00778">
    <property type="entry name" value="HTHARSR"/>
</dbReference>
<reference evidence="7" key="1">
    <citation type="journal article" date="2017" name="Biotechnol. Biofuels">
        <title>Evaluation of environmental bacterial communities as a factor affecting the growth of duckweed Lemna minor.</title>
        <authorList>
            <person name="Ishizawa H."/>
            <person name="Kuroda M."/>
            <person name="Morikawa M."/>
            <person name="Ike M."/>
        </authorList>
    </citation>
    <scope>NUCLEOTIDE SEQUENCE [LARGE SCALE GENOMIC DNA]</scope>
    <source>
        <strain evidence="7">M6</strain>
    </source>
</reference>
<feature type="compositionally biased region" description="Basic and acidic residues" evidence="4">
    <location>
        <begin position="105"/>
        <end position="118"/>
    </location>
</feature>
<evidence type="ECO:0000256" key="4">
    <source>
        <dbReference type="SAM" id="MobiDB-lite"/>
    </source>
</evidence>
<dbReference type="EMBL" id="AP018827">
    <property type="protein sequence ID" value="BBF79497.1"/>
    <property type="molecule type" value="Genomic_DNA"/>
</dbReference>
<sequence length="118" mass="13344">MDKIFNALSSTTRRKILAYLSSARLNAGEIAERFDMSKPSISKHLDVLENAGLIQSEKVGQFVYYSLLRDNLVTNLYDFLNDFCPVSQTYKQESAALRAKGGAQEAEHDRSVREHKTD</sequence>
<dbReference type="RefSeq" id="WP_126419498.1">
    <property type="nucleotide sequence ID" value="NZ_AP018827.1"/>
</dbReference>
<dbReference type="InterPro" id="IPR036390">
    <property type="entry name" value="WH_DNA-bd_sf"/>
</dbReference>
<dbReference type="SUPFAM" id="SSF46785">
    <property type="entry name" value="Winged helix' DNA-binding domain"/>
    <property type="match status" value="1"/>
</dbReference>
<name>A0A3G9FYN8_9CAUL</name>
<evidence type="ECO:0000313" key="7">
    <source>
        <dbReference type="Proteomes" id="UP000278756"/>
    </source>
</evidence>
<dbReference type="SMART" id="SM00418">
    <property type="entry name" value="HTH_ARSR"/>
    <property type="match status" value="1"/>
</dbReference>
<dbReference type="InterPro" id="IPR036388">
    <property type="entry name" value="WH-like_DNA-bd_sf"/>
</dbReference>